<dbReference type="GO" id="GO:0006508">
    <property type="term" value="P:proteolysis"/>
    <property type="evidence" value="ECO:0007669"/>
    <property type="project" value="InterPro"/>
</dbReference>
<dbReference type="Pfam" id="PF01434">
    <property type="entry name" value="Peptidase_M41"/>
    <property type="match status" value="1"/>
</dbReference>
<evidence type="ECO:0000313" key="3">
    <source>
        <dbReference type="EMBL" id="MCH82408.1"/>
    </source>
</evidence>
<evidence type="ECO:0000313" key="4">
    <source>
        <dbReference type="Proteomes" id="UP000265520"/>
    </source>
</evidence>
<dbReference type="PANTHER" id="PTHR11140:SF0">
    <property type="entry name" value="PRE-MRNA-PROCESSING-SPLICING FACTOR 8"/>
    <property type="match status" value="1"/>
</dbReference>
<dbReference type="EMBL" id="LXQA010003649">
    <property type="protein sequence ID" value="MCH82408.1"/>
    <property type="molecule type" value="Genomic_DNA"/>
</dbReference>
<sequence length="477" mass="54359">MKEEMKTFVQLFFDKLQEVEYSESELSDQDIDFRSIADDAIKKFNADLKHGFLPDTLEGVMDYFKKDPWHFQTCVHEAGHAVAGHFSVPHPGLEFVTVLPKDSYLGRTVFSNTNTPDSLNKTLDYHKSCLVVSLAARAAEKLVFEPDGVGDGVWHDIEKATRRARKIVMRFDVEALLKEAEEKADALMKTHAIHVMNISMALLVQGFVNSKDINMIFGVKGILSPQDLRRVGGRESAAHTAAMLKSAGLMRSNYRVVHQRQSILPKIRMTQEAFSNTRDGVWNLQNEQTKERTAVAFLRVDDEHMKVFENRVSQEEDQFIPNLYRYIQSWESEFIDSQRVWAEYALKRQEAQAQNRRLTLEDLEVSALKYCGFLSGYFVADDGEDDLRDDYEYDSLGEDVGTDSEESSEYDSENGYDDHFFDDSDMEMYTSSPVRNSGDDNQPENGDDPAKQSKKKQQSALLKEKASKSSQLPDVPS</sequence>
<dbReference type="InterPro" id="IPR027652">
    <property type="entry name" value="PRP8"/>
</dbReference>
<accession>A0A392M6N8</accession>
<dbReference type="SUPFAM" id="SSF140990">
    <property type="entry name" value="FtsH protease domain-like"/>
    <property type="match status" value="1"/>
</dbReference>
<dbReference type="GO" id="GO:0030619">
    <property type="term" value="F:U1 snRNA binding"/>
    <property type="evidence" value="ECO:0007669"/>
    <property type="project" value="TreeGrafter"/>
</dbReference>
<dbReference type="InterPro" id="IPR042516">
    <property type="entry name" value="Prp8_U5-snRNA-bd_sf"/>
</dbReference>
<feature type="domain" description="Peptidase M41" evidence="2">
    <location>
        <begin position="73"/>
        <end position="171"/>
    </location>
</feature>
<dbReference type="GO" id="GO:0000244">
    <property type="term" value="P:spliceosomal tri-snRNP complex assembly"/>
    <property type="evidence" value="ECO:0007669"/>
    <property type="project" value="TreeGrafter"/>
</dbReference>
<keyword evidence="4" id="KW-1185">Reference proteome</keyword>
<dbReference type="GO" id="GO:0005682">
    <property type="term" value="C:U5 snRNP"/>
    <property type="evidence" value="ECO:0007669"/>
    <property type="project" value="TreeGrafter"/>
</dbReference>
<dbReference type="GO" id="GO:0097157">
    <property type="term" value="F:pre-mRNA intronic binding"/>
    <property type="evidence" value="ECO:0007669"/>
    <property type="project" value="TreeGrafter"/>
</dbReference>
<dbReference type="GO" id="GO:0030623">
    <property type="term" value="F:U5 snRNA binding"/>
    <property type="evidence" value="ECO:0007669"/>
    <property type="project" value="InterPro"/>
</dbReference>
<dbReference type="InterPro" id="IPR037219">
    <property type="entry name" value="Peptidase_M41-like"/>
</dbReference>
<feature type="compositionally biased region" description="Polar residues" evidence="1">
    <location>
        <begin position="429"/>
        <end position="440"/>
    </location>
</feature>
<dbReference type="GO" id="GO:0071013">
    <property type="term" value="C:catalytic step 2 spliceosome"/>
    <property type="evidence" value="ECO:0007669"/>
    <property type="project" value="TreeGrafter"/>
</dbReference>
<feature type="compositionally biased region" description="Low complexity" evidence="1">
    <location>
        <begin position="468"/>
        <end position="477"/>
    </location>
</feature>
<evidence type="ECO:0000256" key="1">
    <source>
        <dbReference type="SAM" id="MobiDB-lite"/>
    </source>
</evidence>
<reference evidence="3 4" key="1">
    <citation type="journal article" date="2018" name="Front. Plant Sci.">
        <title>Red Clover (Trifolium pratense) and Zigzag Clover (T. medium) - A Picture of Genomic Similarities and Differences.</title>
        <authorList>
            <person name="Dluhosova J."/>
            <person name="Istvanek J."/>
            <person name="Nedelnik J."/>
            <person name="Repkova J."/>
        </authorList>
    </citation>
    <scope>NUCLEOTIDE SEQUENCE [LARGE SCALE GENOMIC DNA]</scope>
    <source>
        <strain evidence="4">cv. 10/8</strain>
        <tissue evidence="3">Leaf</tissue>
    </source>
</reference>
<dbReference type="AlphaFoldDB" id="A0A392M6N8"/>
<dbReference type="Gene3D" id="3.30.43.40">
    <property type="entry name" value="Pre-mRNA-processing-splicing factor 8, U5-snRNA-binding domain"/>
    <property type="match status" value="1"/>
</dbReference>
<feature type="non-terminal residue" evidence="3">
    <location>
        <position position="477"/>
    </location>
</feature>
<dbReference type="GO" id="GO:0004176">
    <property type="term" value="F:ATP-dependent peptidase activity"/>
    <property type="evidence" value="ECO:0007669"/>
    <property type="project" value="InterPro"/>
</dbReference>
<feature type="region of interest" description="Disordered" evidence="1">
    <location>
        <begin position="389"/>
        <end position="477"/>
    </location>
</feature>
<protein>
    <submittedName>
        <fullName evidence="3">Pre-mRNA-processing-splicing factor 8-like</fullName>
    </submittedName>
</protein>
<dbReference type="GO" id="GO:0030620">
    <property type="term" value="F:U2 snRNA binding"/>
    <property type="evidence" value="ECO:0007669"/>
    <property type="project" value="TreeGrafter"/>
</dbReference>
<name>A0A392M6N8_9FABA</name>
<dbReference type="GO" id="GO:0017070">
    <property type="term" value="F:U6 snRNA binding"/>
    <property type="evidence" value="ECO:0007669"/>
    <property type="project" value="TreeGrafter"/>
</dbReference>
<dbReference type="Proteomes" id="UP000265520">
    <property type="component" value="Unassembled WGS sequence"/>
</dbReference>
<feature type="compositionally biased region" description="Acidic residues" evidence="1">
    <location>
        <begin position="389"/>
        <end position="415"/>
    </location>
</feature>
<proteinExistence type="predicted"/>
<dbReference type="GO" id="GO:0004222">
    <property type="term" value="F:metalloendopeptidase activity"/>
    <property type="evidence" value="ECO:0007669"/>
    <property type="project" value="InterPro"/>
</dbReference>
<dbReference type="Gene3D" id="1.20.58.760">
    <property type="entry name" value="Peptidase M41"/>
    <property type="match status" value="1"/>
</dbReference>
<evidence type="ECO:0000259" key="2">
    <source>
        <dbReference type="Pfam" id="PF01434"/>
    </source>
</evidence>
<gene>
    <name evidence="3" type="ORF">A2U01_0003213</name>
</gene>
<dbReference type="GO" id="GO:0005524">
    <property type="term" value="F:ATP binding"/>
    <property type="evidence" value="ECO:0007669"/>
    <property type="project" value="InterPro"/>
</dbReference>
<dbReference type="PANTHER" id="PTHR11140">
    <property type="entry name" value="PRE-MRNA SPLICING FACTOR PRP8"/>
    <property type="match status" value="1"/>
</dbReference>
<organism evidence="3 4">
    <name type="scientific">Trifolium medium</name>
    <dbReference type="NCBI Taxonomy" id="97028"/>
    <lineage>
        <taxon>Eukaryota</taxon>
        <taxon>Viridiplantae</taxon>
        <taxon>Streptophyta</taxon>
        <taxon>Embryophyta</taxon>
        <taxon>Tracheophyta</taxon>
        <taxon>Spermatophyta</taxon>
        <taxon>Magnoliopsida</taxon>
        <taxon>eudicotyledons</taxon>
        <taxon>Gunneridae</taxon>
        <taxon>Pentapetalae</taxon>
        <taxon>rosids</taxon>
        <taxon>fabids</taxon>
        <taxon>Fabales</taxon>
        <taxon>Fabaceae</taxon>
        <taxon>Papilionoideae</taxon>
        <taxon>50 kb inversion clade</taxon>
        <taxon>NPAAA clade</taxon>
        <taxon>Hologalegina</taxon>
        <taxon>IRL clade</taxon>
        <taxon>Trifolieae</taxon>
        <taxon>Trifolium</taxon>
    </lineage>
</organism>
<dbReference type="InterPro" id="IPR000642">
    <property type="entry name" value="Peptidase_M41"/>
</dbReference>
<comment type="caution">
    <text evidence="3">The sequence shown here is derived from an EMBL/GenBank/DDBJ whole genome shotgun (WGS) entry which is preliminary data.</text>
</comment>